<keyword evidence="1" id="KW-1133">Transmembrane helix</keyword>
<feature type="transmembrane region" description="Helical" evidence="1">
    <location>
        <begin position="146"/>
        <end position="167"/>
    </location>
</feature>
<evidence type="ECO:0000313" key="3">
    <source>
        <dbReference type="EMBL" id="MEC4722290.1"/>
    </source>
</evidence>
<protein>
    <submittedName>
        <fullName evidence="3">DMT family transporter</fullName>
    </submittedName>
</protein>
<dbReference type="EMBL" id="JAWIIV010000028">
    <property type="protein sequence ID" value="MEC4722290.1"/>
    <property type="molecule type" value="Genomic_DNA"/>
</dbReference>
<dbReference type="InterPro" id="IPR000620">
    <property type="entry name" value="EamA_dom"/>
</dbReference>
<name>A0ABU6JG77_9BURK</name>
<dbReference type="Gene3D" id="1.10.3730.20">
    <property type="match status" value="1"/>
</dbReference>
<dbReference type="Proteomes" id="UP001352263">
    <property type="component" value="Unassembled WGS sequence"/>
</dbReference>
<feature type="transmembrane region" description="Helical" evidence="1">
    <location>
        <begin position="243"/>
        <end position="263"/>
    </location>
</feature>
<reference evidence="3 4" key="1">
    <citation type="submission" date="2023-10" db="EMBL/GenBank/DDBJ databases">
        <title>Noviherbaspirillum sp. CPCC 100848 genome assembly.</title>
        <authorList>
            <person name="Li X.Y."/>
            <person name="Fang X.M."/>
        </authorList>
    </citation>
    <scope>NUCLEOTIDE SEQUENCE [LARGE SCALE GENOMIC DNA]</scope>
    <source>
        <strain evidence="3 4">CPCC 100848</strain>
    </source>
</reference>
<comment type="caution">
    <text evidence="3">The sequence shown here is derived from an EMBL/GenBank/DDBJ whole genome shotgun (WGS) entry which is preliminary data.</text>
</comment>
<dbReference type="Pfam" id="PF00892">
    <property type="entry name" value="EamA"/>
    <property type="match status" value="2"/>
</dbReference>
<dbReference type="PANTHER" id="PTHR22911:SF103">
    <property type="entry name" value="BLR2811 PROTEIN"/>
    <property type="match status" value="1"/>
</dbReference>
<feature type="transmembrane region" description="Helical" evidence="1">
    <location>
        <begin position="213"/>
        <end position="236"/>
    </location>
</feature>
<feature type="transmembrane region" description="Helical" evidence="1">
    <location>
        <begin position="179"/>
        <end position="201"/>
    </location>
</feature>
<feature type="transmembrane region" description="Helical" evidence="1">
    <location>
        <begin position="124"/>
        <end position="140"/>
    </location>
</feature>
<keyword evidence="1" id="KW-0472">Membrane</keyword>
<sequence length="299" mass="32765">MKQTNPASAITMITLAALLFSLMDAGTKYLGALLPMVLILWCRYAIQTLVMAGTVLINRGLAGFRTGHLRVQFLRGTMLIMLSVLTFYSLQYLPLAEFTAIIMLSPIFVTVLTSRLSQRPLGPLRWLLILTAFAGTMTVIRPGSALFNIVALLPLVATVVSAAYNLVTSRLALLDNPHTTQFYTGLTGVALLSPLIALQAGQLQELGIRLETSSLLLLLAVGLLGTVAHLLLVMAFRRMHPAALMPFTYTQIAFAALIGWIFFRHSPDFWAWLGMGVIAASSCMSAWLDMHESRRLSKK</sequence>
<feature type="domain" description="EamA" evidence="2">
    <location>
        <begin position="151"/>
        <end position="284"/>
    </location>
</feature>
<dbReference type="PANTHER" id="PTHR22911">
    <property type="entry name" value="ACYL-MALONYL CONDENSING ENZYME-RELATED"/>
    <property type="match status" value="1"/>
</dbReference>
<dbReference type="SUPFAM" id="SSF103481">
    <property type="entry name" value="Multidrug resistance efflux transporter EmrE"/>
    <property type="match status" value="2"/>
</dbReference>
<organism evidence="3 4">
    <name type="scientific">Noviherbaspirillum album</name>
    <dbReference type="NCBI Taxonomy" id="3080276"/>
    <lineage>
        <taxon>Bacteria</taxon>
        <taxon>Pseudomonadati</taxon>
        <taxon>Pseudomonadota</taxon>
        <taxon>Betaproteobacteria</taxon>
        <taxon>Burkholderiales</taxon>
        <taxon>Oxalobacteraceae</taxon>
        <taxon>Noviherbaspirillum</taxon>
    </lineage>
</organism>
<feature type="domain" description="EamA" evidence="2">
    <location>
        <begin position="8"/>
        <end position="140"/>
    </location>
</feature>
<feature type="transmembrane region" description="Helical" evidence="1">
    <location>
        <begin position="269"/>
        <end position="288"/>
    </location>
</feature>
<keyword evidence="1" id="KW-0812">Transmembrane</keyword>
<feature type="transmembrane region" description="Helical" evidence="1">
    <location>
        <begin position="95"/>
        <end position="112"/>
    </location>
</feature>
<dbReference type="RefSeq" id="WP_326508968.1">
    <property type="nucleotide sequence ID" value="NZ_JAWIIV010000028.1"/>
</dbReference>
<gene>
    <name evidence="3" type="ORF">RY831_24310</name>
</gene>
<evidence type="ECO:0000313" key="4">
    <source>
        <dbReference type="Proteomes" id="UP001352263"/>
    </source>
</evidence>
<accession>A0ABU6JG77</accession>
<proteinExistence type="predicted"/>
<evidence type="ECO:0000256" key="1">
    <source>
        <dbReference type="SAM" id="Phobius"/>
    </source>
</evidence>
<feature type="transmembrane region" description="Helical" evidence="1">
    <location>
        <begin position="69"/>
        <end position="89"/>
    </location>
</feature>
<feature type="transmembrane region" description="Helical" evidence="1">
    <location>
        <begin position="35"/>
        <end position="57"/>
    </location>
</feature>
<keyword evidence="4" id="KW-1185">Reference proteome</keyword>
<dbReference type="InterPro" id="IPR037185">
    <property type="entry name" value="EmrE-like"/>
</dbReference>
<evidence type="ECO:0000259" key="2">
    <source>
        <dbReference type="Pfam" id="PF00892"/>
    </source>
</evidence>